<dbReference type="AlphaFoldDB" id="A0A7W9BRI5"/>
<gene>
    <name evidence="2" type="ORF">FHS99_001268</name>
</gene>
<feature type="signal peptide" evidence="1">
    <location>
        <begin position="1"/>
        <end position="20"/>
    </location>
</feature>
<comment type="caution">
    <text evidence="2">The sequence shown here is derived from an EMBL/GenBank/DDBJ whole genome shotgun (WGS) entry which is preliminary data.</text>
</comment>
<dbReference type="Proteomes" id="UP000546701">
    <property type="component" value="Unassembled WGS sequence"/>
</dbReference>
<evidence type="ECO:0008006" key="4">
    <source>
        <dbReference type="Google" id="ProtNLM"/>
    </source>
</evidence>
<dbReference type="PROSITE" id="PS51257">
    <property type="entry name" value="PROKAR_LIPOPROTEIN"/>
    <property type="match status" value="1"/>
</dbReference>
<evidence type="ECO:0000313" key="3">
    <source>
        <dbReference type="Proteomes" id="UP000546701"/>
    </source>
</evidence>
<proteinExistence type="predicted"/>
<protein>
    <recommendedName>
        <fullName evidence="4">Lipoprotein</fullName>
    </recommendedName>
</protein>
<sequence>MTLNRTSMLLCALLVGCAPALDRSAGVGPITPDYTVNVASPWITPEQAVMLAAASPDGIRGTFRLVVRASGRQSGNLYLNSEQDYRDPRNITLVIPAALTSQPDDRFRKPVETRLSGHALLVVGTARKTRINFLAGGRPTGKYYFQTHVVVHDMRQLTDLGPVSDDR</sequence>
<keyword evidence="1" id="KW-0732">Signal</keyword>
<name>A0A7W9BRI5_9SPHN</name>
<accession>A0A7W9BRI5</accession>
<dbReference type="OrthoDB" id="9150126at2"/>
<keyword evidence="3" id="KW-1185">Reference proteome</keyword>
<dbReference type="EMBL" id="JACIJR010000003">
    <property type="protein sequence ID" value="MBB5728790.1"/>
    <property type="molecule type" value="Genomic_DNA"/>
</dbReference>
<evidence type="ECO:0000256" key="1">
    <source>
        <dbReference type="SAM" id="SignalP"/>
    </source>
</evidence>
<reference evidence="2 3" key="1">
    <citation type="submission" date="2020-08" db="EMBL/GenBank/DDBJ databases">
        <title>Genomic Encyclopedia of Type Strains, Phase IV (KMG-IV): sequencing the most valuable type-strain genomes for metagenomic binning, comparative biology and taxonomic classification.</title>
        <authorList>
            <person name="Goeker M."/>
        </authorList>
    </citation>
    <scope>NUCLEOTIDE SEQUENCE [LARGE SCALE GENOMIC DNA]</scope>
    <source>
        <strain evidence="2 3">DSM 103336</strain>
    </source>
</reference>
<feature type="chain" id="PRO_5031362121" description="Lipoprotein" evidence="1">
    <location>
        <begin position="21"/>
        <end position="167"/>
    </location>
</feature>
<organism evidence="2 3">
    <name type="scientific">Sphingomonas prati</name>
    <dbReference type="NCBI Taxonomy" id="1843237"/>
    <lineage>
        <taxon>Bacteria</taxon>
        <taxon>Pseudomonadati</taxon>
        <taxon>Pseudomonadota</taxon>
        <taxon>Alphaproteobacteria</taxon>
        <taxon>Sphingomonadales</taxon>
        <taxon>Sphingomonadaceae</taxon>
        <taxon>Sphingomonas</taxon>
    </lineage>
</organism>
<evidence type="ECO:0000313" key="2">
    <source>
        <dbReference type="EMBL" id="MBB5728790.1"/>
    </source>
</evidence>
<dbReference type="RefSeq" id="WP_157176584.1">
    <property type="nucleotide sequence ID" value="NZ_BMJP01000002.1"/>
</dbReference>